<dbReference type="Pfam" id="PF00023">
    <property type="entry name" value="Ank"/>
    <property type="match status" value="1"/>
</dbReference>
<keyword evidence="1" id="KW-0677">Repeat</keyword>
<organism evidence="3">
    <name type="scientific">Borely moumouvirus</name>
    <dbReference type="NCBI Taxonomy" id="2712067"/>
    <lineage>
        <taxon>Viruses</taxon>
        <taxon>Varidnaviria</taxon>
        <taxon>Bamfordvirae</taxon>
        <taxon>Nucleocytoviricota</taxon>
        <taxon>Megaviricetes</taxon>
        <taxon>Imitervirales</taxon>
        <taxon>Mimiviridae</taxon>
        <taxon>Megamimivirinae</taxon>
        <taxon>Moumouvirus</taxon>
    </lineage>
</organism>
<protein>
    <submittedName>
        <fullName evidence="3">Ankyrin repeat-containing protein</fullName>
    </submittedName>
</protein>
<dbReference type="Gene3D" id="1.25.40.20">
    <property type="entry name" value="Ankyrin repeat-containing domain"/>
    <property type="match status" value="1"/>
</dbReference>
<dbReference type="Pfam" id="PF12796">
    <property type="entry name" value="Ank_2"/>
    <property type="match status" value="1"/>
</dbReference>
<dbReference type="PANTHER" id="PTHR24188:SF29">
    <property type="entry name" value="GH09064P"/>
    <property type="match status" value="1"/>
</dbReference>
<keyword evidence="2" id="KW-0040">ANK repeat</keyword>
<reference evidence="3" key="1">
    <citation type="submission" date="2019-07" db="EMBL/GenBank/DDBJ databases">
        <title>The discovery of a new lineage B mimivirus raises questions about particles surface fibrils.</title>
        <authorList>
            <person name="Silva L.K.S."/>
            <person name="Rodrigues R.A.L."/>
            <person name="Andrade A.C.S.P."/>
            <person name="Hikida H."/>
            <person name="Andreani J."/>
            <person name="Levasseur A."/>
            <person name="La Scola B."/>
            <person name="Abrahao J.S."/>
        </authorList>
    </citation>
    <scope>NUCLEOTIDE SEQUENCE</scope>
    <source>
        <strain evidence="3">B60</strain>
    </source>
</reference>
<proteinExistence type="predicted"/>
<accession>A0A6G6ACT1</accession>
<dbReference type="InterPro" id="IPR002110">
    <property type="entry name" value="Ankyrin_rpt"/>
</dbReference>
<dbReference type="InterPro" id="IPR036770">
    <property type="entry name" value="Ankyrin_rpt-contain_sf"/>
</dbReference>
<name>A0A6G6ACT1_9VIRU</name>
<dbReference type="SMART" id="SM00248">
    <property type="entry name" value="ANK"/>
    <property type="match status" value="3"/>
</dbReference>
<dbReference type="SUPFAM" id="SSF48403">
    <property type="entry name" value="Ankyrin repeat"/>
    <property type="match status" value="1"/>
</dbReference>
<evidence type="ECO:0000256" key="2">
    <source>
        <dbReference type="ARBA" id="ARBA00023043"/>
    </source>
</evidence>
<evidence type="ECO:0000313" key="3">
    <source>
        <dbReference type="EMBL" id="QID06659.1"/>
    </source>
</evidence>
<dbReference type="EMBL" id="MN175499">
    <property type="protein sequence ID" value="QID06659.1"/>
    <property type="molecule type" value="Genomic_DNA"/>
</dbReference>
<dbReference type="PROSITE" id="PS50088">
    <property type="entry name" value="ANK_REPEAT"/>
    <property type="match status" value="3"/>
</dbReference>
<evidence type="ECO:0000256" key="1">
    <source>
        <dbReference type="ARBA" id="ARBA00022737"/>
    </source>
</evidence>
<dbReference type="PANTHER" id="PTHR24188">
    <property type="entry name" value="ANKYRIN REPEAT PROTEIN"/>
    <property type="match status" value="1"/>
</dbReference>
<sequence>MSQLYFKITNEKECHNGFQYVDGLNILQGEFNNNPKASCVPGRLYFSDSENICKFLNYGVYLREVTLPTDNSDFQMLKDPEGNKYGACMIILGDKHDLRDPDTWKFMISVGINIHAYNYYALKWASFHKYLKVLQFLVENGADIHVDNDYSLRCALNNDHFEMVKYLVEKGANIHVNNDYSLIMACKNGNFEMAKYLIEKGVNVNAKSS</sequence>
<dbReference type="PROSITE" id="PS50297">
    <property type="entry name" value="ANK_REP_REGION"/>
    <property type="match status" value="2"/>
</dbReference>